<reference evidence="16 17" key="1">
    <citation type="journal article" date="2016" name="Int. J. Syst. Evol. Microbiol.">
        <title>Nocardioides albidus sp. nov., an actinobacterium isolated from garden soil.</title>
        <authorList>
            <person name="Singh H."/>
            <person name="Du J."/>
            <person name="Trinh H."/>
            <person name="Won K."/>
            <person name="Yang J.E."/>
            <person name="Yin C."/>
            <person name="Kook M."/>
            <person name="Yi T.H."/>
        </authorList>
    </citation>
    <scope>NUCLEOTIDE SEQUENCE [LARGE SCALE GENOMIC DNA]</scope>
    <source>
        <strain evidence="16 17">CCTCC AB 2015297</strain>
    </source>
</reference>
<dbReference type="OrthoDB" id="3787729at2"/>
<evidence type="ECO:0000256" key="13">
    <source>
        <dbReference type="ARBA" id="ARBA00031251"/>
    </source>
</evidence>
<evidence type="ECO:0000259" key="15">
    <source>
        <dbReference type="Pfam" id="PF18085"/>
    </source>
</evidence>
<evidence type="ECO:0000256" key="14">
    <source>
        <dbReference type="ARBA" id="ARBA00049067"/>
    </source>
</evidence>
<comment type="subunit">
    <text evidence="3">Monomer.</text>
</comment>
<gene>
    <name evidence="16" type="ORF">FHP29_09100</name>
</gene>
<evidence type="ECO:0000313" key="16">
    <source>
        <dbReference type="EMBL" id="TNM41153.1"/>
    </source>
</evidence>
<dbReference type="GO" id="GO:0016301">
    <property type="term" value="F:kinase activity"/>
    <property type="evidence" value="ECO:0007669"/>
    <property type="project" value="UniProtKB-KW"/>
</dbReference>
<evidence type="ECO:0000256" key="5">
    <source>
        <dbReference type="ARBA" id="ARBA00013882"/>
    </source>
</evidence>
<evidence type="ECO:0000256" key="9">
    <source>
        <dbReference type="ARBA" id="ARBA00022777"/>
    </source>
</evidence>
<dbReference type="InterPro" id="IPR011009">
    <property type="entry name" value="Kinase-like_dom_sf"/>
</dbReference>
<evidence type="ECO:0000256" key="1">
    <source>
        <dbReference type="ARBA" id="ARBA00004964"/>
    </source>
</evidence>
<organism evidence="16 17">
    <name type="scientific">Nocardioides albidus</name>
    <dbReference type="NCBI Taxonomy" id="1517589"/>
    <lineage>
        <taxon>Bacteria</taxon>
        <taxon>Bacillati</taxon>
        <taxon>Actinomycetota</taxon>
        <taxon>Actinomycetes</taxon>
        <taxon>Propionibacteriales</taxon>
        <taxon>Nocardioidaceae</taxon>
        <taxon>Nocardioides</taxon>
    </lineage>
</organism>
<dbReference type="AlphaFoldDB" id="A0A5C4VYZ8"/>
<name>A0A5C4VYZ8_9ACTN</name>
<keyword evidence="17" id="KW-1185">Reference proteome</keyword>
<keyword evidence="8" id="KW-0547">Nucleotide-binding</keyword>
<keyword evidence="11" id="KW-0320">Glycogen biosynthesis</keyword>
<evidence type="ECO:0000256" key="10">
    <source>
        <dbReference type="ARBA" id="ARBA00022840"/>
    </source>
</evidence>
<comment type="caution">
    <text evidence="16">The sequence shown here is derived from an EMBL/GenBank/DDBJ whole genome shotgun (WGS) entry which is preliminary data.</text>
</comment>
<evidence type="ECO:0000256" key="12">
    <source>
        <dbReference type="ARBA" id="ARBA00023277"/>
    </source>
</evidence>
<evidence type="ECO:0000256" key="6">
    <source>
        <dbReference type="ARBA" id="ARBA00022600"/>
    </source>
</evidence>
<evidence type="ECO:0000313" key="17">
    <source>
        <dbReference type="Proteomes" id="UP000313231"/>
    </source>
</evidence>
<dbReference type="SUPFAM" id="SSF56112">
    <property type="entry name" value="Protein kinase-like (PK-like)"/>
    <property type="match status" value="1"/>
</dbReference>
<comment type="pathway">
    <text evidence="1">Glycan biosynthesis; glycogen biosynthesis.</text>
</comment>
<keyword evidence="6" id="KW-0321">Glycogen metabolism</keyword>
<comment type="similarity">
    <text evidence="2">Belongs to the aminoglycoside phosphotransferase family.</text>
</comment>
<dbReference type="Proteomes" id="UP000313231">
    <property type="component" value="Unassembled WGS sequence"/>
</dbReference>
<evidence type="ECO:0000256" key="4">
    <source>
        <dbReference type="ARBA" id="ARBA00011962"/>
    </source>
</evidence>
<keyword evidence="9" id="KW-0418">Kinase</keyword>
<evidence type="ECO:0000256" key="2">
    <source>
        <dbReference type="ARBA" id="ARBA00006219"/>
    </source>
</evidence>
<evidence type="ECO:0000256" key="7">
    <source>
        <dbReference type="ARBA" id="ARBA00022679"/>
    </source>
</evidence>
<keyword evidence="10" id="KW-0067">ATP-binding</keyword>
<dbReference type="GO" id="GO:0005978">
    <property type="term" value="P:glycogen biosynthetic process"/>
    <property type="evidence" value="ECO:0007669"/>
    <property type="project" value="UniProtKB-UniPathway"/>
</dbReference>
<evidence type="ECO:0000256" key="3">
    <source>
        <dbReference type="ARBA" id="ARBA00011245"/>
    </source>
</evidence>
<comment type="catalytic activity">
    <reaction evidence="14">
        <text>D-maltose + ATP = alpha-maltose 1-phosphate + ADP + H(+)</text>
        <dbReference type="Rhea" id="RHEA:31915"/>
        <dbReference type="ChEBI" id="CHEBI:15378"/>
        <dbReference type="ChEBI" id="CHEBI:17306"/>
        <dbReference type="ChEBI" id="CHEBI:30616"/>
        <dbReference type="ChEBI" id="CHEBI:63576"/>
        <dbReference type="ChEBI" id="CHEBI:456216"/>
        <dbReference type="EC" id="2.7.1.175"/>
    </reaction>
</comment>
<dbReference type="EMBL" id="VDMP01000022">
    <property type="protein sequence ID" value="TNM41153.1"/>
    <property type="molecule type" value="Genomic_DNA"/>
</dbReference>
<dbReference type="GO" id="GO:0005524">
    <property type="term" value="F:ATP binding"/>
    <property type="evidence" value="ECO:0007669"/>
    <property type="project" value="UniProtKB-KW"/>
</dbReference>
<evidence type="ECO:0000256" key="8">
    <source>
        <dbReference type="ARBA" id="ARBA00022741"/>
    </source>
</evidence>
<feature type="domain" description="Maltokinase N-terminal cap" evidence="15">
    <location>
        <begin position="12"/>
        <end position="104"/>
    </location>
</feature>
<evidence type="ECO:0000256" key="11">
    <source>
        <dbReference type="ARBA" id="ARBA00023056"/>
    </source>
</evidence>
<dbReference type="UniPathway" id="UPA00164"/>
<keyword evidence="12" id="KW-0119">Carbohydrate metabolism</keyword>
<accession>A0A5C4VYZ8</accession>
<sequence length="458" mass="49608">MALDHEVLHDLLAHARWFGGKGRTFTVSGTRVLGSVGSGAEPEVTVLLVEVSYDGQGDGGTGGTDLYQVPLSLYAEPQERIEHALVGIWRTDDGDRIAYDAVKDRAAMAHYLRAFADSDDASDRSLTFVRLPGHDLDLEATGSLFSGEQSNSSVLFGEDSVLKLFRRITPGENPDITTHRVLTEAGSTHIAQLYGWIEAADLQLGMLQQFLRTASDGWDLALASVRDLFAEADLHAEEVGGDFASEAARLGTALAEVHAQLRESFPTSTVPAADLATAMGNRLAASTEVVPELAEYADAARAVFASVADLGAVPVQRIHADLHLGQTLRTVLGWKLVDFEGEPAKTLAERVLPDSPWRDVAGMLRSFDYAPHAVAESMPEEDPDVLHQRAVRADEWARRNRKAFLAAYCADSGGLGDTDRTLLTAYVVDKAVYECVYEARNRPTWLPIPLAGVARLTS</sequence>
<proteinExistence type="inferred from homology"/>
<dbReference type="EC" id="2.7.1.175" evidence="4"/>
<keyword evidence="7" id="KW-0808">Transferase</keyword>
<dbReference type="Gene3D" id="3.90.1200.10">
    <property type="match status" value="1"/>
</dbReference>
<dbReference type="RefSeq" id="WP_139622548.1">
    <property type="nucleotide sequence ID" value="NZ_VDMP01000022.1"/>
</dbReference>
<dbReference type="InterPro" id="IPR040999">
    <property type="entry name" value="Mak_N_cap"/>
</dbReference>
<dbReference type="Pfam" id="PF18085">
    <property type="entry name" value="Mak_N_cap"/>
    <property type="match status" value="1"/>
</dbReference>
<protein>
    <recommendedName>
        <fullName evidence="5">Maltokinase</fullName>
        <ecNumber evidence="4">2.7.1.175</ecNumber>
    </recommendedName>
    <alternativeName>
        <fullName evidence="13">Maltose-1-phosphate synthase</fullName>
    </alternativeName>
</protein>